<feature type="coiled-coil region" evidence="4">
    <location>
        <begin position="5"/>
        <end position="32"/>
    </location>
</feature>
<dbReference type="Gene3D" id="3.40.50.300">
    <property type="entry name" value="P-loop containing nucleotide triphosphate hydrolases"/>
    <property type="match status" value="1"/>
</dbReference>
<keyword evidence="2" id="KW-0547">Nucleotide-binding</keyword>
<feature type="domain" description="Bacterial type II secretion system protein E" evidence="5">
    <location>
        <begin position="244"/>
        <end position="258"/>
    </location>
</feature>
<proteinExistence type="inferred from homology"/>
<reference evidence="6 7" key="1">
    <citation type="journal article" date="2016" name="Nat. Commun.">
        <title>Thousands of microbial genomes shed light on interconnected biogeochemical processes in an aquifer system.</title>
        <authorList>
            <person name="Anantharaman K."/>
            <person name="Brown C.T."/>
            <person name="Hug L.A."/>
            <person name="Sharon I."/>
            <person name="Castelle C.J."/>
            <person name="Probst A.J."/>
            <person name="Thomas B.C."/>
            <person name="Singh A."/>
            <person name="Wilkins M.J."/>
            <person name="Karaoz U."/>
            <person name="Brodie E.L."/>
            <person name="Williams K.H."/>
            <person name="Hubbard S.S."/>
            <person name="Banfield J.F."/>
        </authorList>
    </citation>
    <scope>NUCLEOTIDE SEQUENCE [LARGE SCALE GENOMIC DNA]</scope>
</reference>
<keyword evidence="4" id="KW-0175">Coiled coil</keyword>
<evidence type="ECO:0000256" key="3">
    <source>
        <dbReference type="ARBA" id="ARBA00022840"/>
    </source>
</evidence>
<sequence length="436" mass="48372">MPKELVVIEGEIKISEAKIEEFEKNIRSFEAISKLLEYVSEKSITEALEIIIGGSLAIDASDVHVEPQPEGARLRYRLDGTLHDLTIITKTMYKFILSRIKLTSGLKINVHNQGQDGRFTIKMREAEVEVRTSTLPGPYGENIVLRILNPKTISLELENLGMQPWVEEQMAEEIAKPNGMILTTGPTGSGKTTTLYAFLKKVHNPEIKIITLEDPIEYHLKGVEQTQIDAKRGYDFASGLRSILRQDPDVILLGEIRDIETAETSMHAALTGHLVFSTIHTNNAAGTIPRLIDIGVRPNIIAPAINVVMAQRLLRKLCVACKKEHSLSAAELKLTKEEIENLPENIKKPDIKSAKIYEPSIAGCERCRNTGYKGRIGVFEIFLINDSVEGLILASPSVSEIKKAMFDQGQITIKQDGTLKVLAGITDFEELKKVVG</sequence>
<dbReference type="AlphaFoldDB" id="A0A1G2LRQ7"/>
<dbReference type="EMBL" id="MHQY01000013">
    <property type="protein sequence ID" value="OHA14223.1"/>
    <property type="molecule type" value="Genomic_DNA"/>
</dbReference>
<dbReference type="Pfam" id="PF00437">
    <property type="entry name" value="T2SSE"/>
    <property type="match status" value="1"/>
</dbReference>
<dbReference type="PROSITE" id="PS00662">
    <property type="entry name" value="T2SP_E"/>
    <property type="match status" value="1"/>
</dbReference>
<dbReference type="GO" id="GO:0016887">
    <property type="term" value="F:ATP hydrolysis activity"/>
    <property type="evidence" value="ECO:0007669"/>
    <property type="project" value="TreeGrafter"/>
</dbReference>
<gene>
    <name evidence="6" type="ORF">A3G49_03100</name>
</gene>
<dbReference type="Gene3D" id="3.30.450.90">
    <property type="match status" value="1"/>
</dbReference>
<dbReference type="InterPro" id="IPR027417">
    <property type="entry name" value="P-loop_NTPase"/>
</dbReference>
<keyword evidence="3" id="KW-0067">ATP-binding</keyword>
<dbReference type="PANTHER" id="PTHR30258:SF1">
    <property type="entry name" value="PROTEIN TRANSPORT PROTEIN HOFB HOMOLOG"/>
    <property type="match status" value="1"/>
</dbReference>
<organism evidence="6 7">
    <name type="scientific">Candidatus Sungbacteria bacterium RIFCSPLOWO2_12_FULL_41_11</name>
    <dbReference type="NCBI Taxonomy" id="1802286"/>
    <lineage>
        <taxon>Bacteria</taxon>
        <taxon>Candidatus Sungiibacteriota</taxon>
    </lineage>
</organism>
<dbReference type="CDD" id="cd01129">
    <property type="entry name" value="PulE-GspE-like"/>
    <property type="match status" value="1"/>
</dbReference>
<evidence type="ECO:0000259" key="5">
    <source>
        <dbReference type="PROSITE" id="PS00662"/>
    </source>
</evidence>
<dbReference type="GO" id="GO:0005524">
    <property type="term" value="F:ATP binding"/>
    <property type="evidence" value="ECO:0007669"/>
    <property type="project" value="UniProtKB-KW"/>
</dbReference>
<dbReference type="SMART" id="SM00382">
    <property type="entry name" value="AAA"/>
    <property type="match status" value="1"/>
</dbReference>
<evidence type="ECO:0000313" key="7">
    <source>
        <dbReference type="Proteomes" id="UP000177171"/>
    </source>
</evidence>
<protein>
    <recommendedName>
        <fullName evidence="5">Bacterial type II secretion system protein E domain-containing protein</fullName>
    </recommendedName>
</protein>
<evidence type="ECO:0000313" key="6">
    <source>
        <dbReference type="EMBL" id="OHA14223.1"/>
    </source>
</evidence>
<comment type="caution">
    <text evidence="6">The sequence shown here is derived from an EMBL/GenBank/DDBJ whole genome shotgun (WGS) entry which is preliminary data.</text>
</comment>
<evidence type="ECO:0000256" key="2">
    <source>
        <dbReference type="ARBA" id="ARBA00022741"/>
    </source>
</evidence>
<dbReference type="Proteomes" id="UP000177171">
    <property type="component" value="Unassembled WGS sequence"/>
</dbReference>
<dbReference type="InterPro" id="IPR003593">
    <property type="entry name" value="AAA+_ATPase"/>
</dbReference>
<comment type="similarity">
    <text evidence="1">Belongs to the GSP E family.</text>
</comment>
<evidence type="ECO:0000256" key="1">
    <source>
        <dbReference type="ARBA" id="ARBA00006611"/>
    </source>
</evidence>
<accession>A0A1G2LRQ7</accession>
<evidence type="ECO:0000256" key="4">
    <source>
        <dbReference type="SAM" id="Coils"/>
    </source>
</evidence>
<dbReference type="SUPFAM" id="SSF52540">
    <property type="entry name" value="P-loop containing nucleoside triphosphate hydrolases"/>
    <property type="match status" value="1"/>
</dbReference>
<dbReference type="PANTHER" id="PTHR30258">
    <property type="entry name" value="TYPE II SECRETION SYSTEM PROTEIN GSPE-RELATED"/>
    <property type="match status" value="1"/>
</dbReference>
<dbReference type="GO" id="GO:0005886">
    <property type="term" value="C:plasma membrane"/>
    <property type="evidence" value="ECO:0007669"/>
    <property type="project" value="TreeGrafter"/>
</dbReference>
<dbReference type="InterPro" id="IPR001482">
    <property type="entry name" value="T2SS/T4SS_dom"/>
</dbReference>
<name>A0A1G2LRQ7_9BACT</name>